<dbReference type="GO" id="GO:0004402">
    <property type="term" value="F:histone acetyltransferase activity"/>
    <property type="evidence" value="ECO:0007669"/>
    <property type="project" value="TreeGrafter"/>
</dbReference>
<evidence type="ECO:0000256" key="1">
    <source>
        <dbReference type="ARBA" id="ARBA00004148"/>
    </source>
</evidence>
<dbReference type="GeneID" id="62204903"/>
<dbReference type="GO" id="GO:0032266">
    <property type="term" value="F:phosphatidylinositol-3-phosphate binding"/>
    <property type="evidence" value="ECO:0007669"/>
    <property type="project" value="InterPro"/>
</dbReference>
<dbReference type="InterPro" id="IPR029184">
    <property type="entry name" value="Sas4_dom"/>
</dbReference>
<evidence type="ECO:0000313" key="12">
    <source>
        <dbReference type="EMBL" id="KAF7674915.1"/>
    </source>
</evidence>
<dbReference type="EMBL" id="JAAABM010000009">
    <property type="protein sequence ID" value="KAF7674915.1"/>
    <property type="molecule type" value="Genomic_DNA"/>
</dbReference>
<dbReference type="Pfam" id="PF00787">
    <property type="entry name" value="PX"/>
    <property type="match status" value="1"/>
</dbReference>
<dbReference type="GO" id="GO:0010008">
    <property type="term" value="C:endosome membrane"/>
    <property type="evidence" value="ECO:0007669"/>
    <property type="project" value="UniProtKB-SubCell"/>
</dbReference>
<evidence type="ECO:0000256" key="6">
    <source>
        <dbReference type="ARBA" id="ARBA00023136"/>
    </source>
</evidence>
<dbReference type="CDD" id="cd07280">
    <property type="entry name" value="PX_YPT35"/>
    <property type="match status" value="1"/>
</dbReference>
<dbReference type="SMART" id="SM00312">
    <property type="entry name" value="PX"/>
    <property type="match status" value="1"/>
</dbReference>
<comment type="function">
    <text evidence="7">Recruits the lipid transfer protein VPS13 to endosomal and vacuolar membranes.</text>
</comment>
<accession>A0A8H7B4L2</accession>
<dbReference type="PANTHER" id="PTHR38422:SF1">
    <property type="entry name" value="SOMETHING ABOUT SILENCING PROTEIN 4"/>
    <property type="match status" value="1"/>
</dbReference>
<evidence type="ECO:0000256" key="2">
    <source>
        <dbReference type="ARBA" id="ARBA00004177"/>
    </source>
</evidence>
<feature type="region of interest" description="Disordered" evidence="10">
    <location>
        <begin position="237"/>
        <end position="315"/>
    </location>
</feature>
<proteinExistence type="inferred from homology"/>
<dbReference type="Proteomes" id="UP000596902">
    <property type="component" value="Unassembled WGS sequence"/>
</dbReference>
<sequence>MEPASFETGDPSSSPARDGAKPATATAGDRNSVGSVVPPYWQSHQRNASYLSNYSADNGRPTPIGLEDHTDEGSDHCKVLWAKGVTIDDYVVISGTAAAPGFGAYVVFNCTVETLDGGPMKIRKRYSEFEDLHTKLLQTFPHAAGSMPHFPPKSVISRFRPRFLEKRKQGLSYFLNCVLLNPEFAGSPVLKDFLFSESRMISSLLNIMANAVRPPLLRSSNERQTRLNFLPVSRDDALQQAQRNNNNTPVTTRRTSKSGPLLALADDDRSVKQLTHTPNKPPPPARTSSRKRPATALEDDATDTRPPTKITVTQPHGELLRITNGVAAPLGIDADDVPSARSTPRPGSSGKLTAPPAVPAPASTASSTDKRSLRSHDGGSRLKSDLAVYFSNYDDIIAGVPKEDEFLDIDTPIYIVDEPIKPKTPEPTRSSLSPTRSRKARPSSPSRHASDPSIPLAQSSTSFTVLNYASVANAITRNDGEDPLADSVFFTQHRRAERKEKQLRNIEKERAMHEKVQLERLLDGLQGPDWLKVMGITGVTDGERKDWEAKRDYFVREVEALVDKFRVWKEEEKRLRAEKEAALAAREDDEEEDGEETEDSDNIVVNGRDAPPPRQQPKEPEPPKPRRPPRPHGFLLPFVPPEPAAPFSSFYAKPHLRAAALGKHRHGRNASAFGQPIPDFVEREFELPDDFIDPQFLRDNARQRRRRKRESGVNTGTGTSAH</sequence>
<evidence type="ECO:0000256" key="8">
    <source>
        <dbReference type="ARBA" id="ARBA00033774"/>
    </source>
</evidence>
<dbReference type="GO" id="GO:0033255">
    <property type="term" value="C:SAS acetyltransferase complex"/>
    <property type="evidence" value="ECO:0007669"/>
    <property type="project" value="InterPro"/>
</dbReference>
<feature type="region of interest" description="Disordered" evidence="10">
    <location>
        <begin position="1"/>
        <end position="39"/>
    </location>
</feature>
<dbReference type="PANTHER" id="PTHR38422">
    <property type="entry name" value="SOMETHING ABOUT SILENCING PROTEIN 4"/>
    <property type="match status" value="1"/>
</dbReference>
<dbReference type="InterPro" id="IPR001683">
    <property type="entry name" value="PX_dom"/>
</dbReference>
<feature type="region of interest" description="Disordered" evidence="10">
    <location>
        <begin position="418"/>
        <end position="456"/>
    </location>
</feature>
<comment type="subcellular location">
    <subcellularLocation>
        <location evidence="2">Endosome</location>
    </subcellularLocation>
    <subcellularLocation>
        <location evidence="1">Vacuole membrane</location>
        <topology evidence="1">Peripheral membrane protein</topology>
    </subcellularLocation>
</comment>
<feature type="region of interest" description="Disordered" evidence="10">
    <location>
        <begin position="330"/>
        <end position="380"/>
    </location>
</feature>
<reference evidence="12" key="1">
    <citation type="submission" date="2020-01" db="EMBL/GenBank/DDBJ databases">
        <authorList>
            <person name="Feng Z.H.Z."/>
        </authorList>
    </citation>
    <scope>NUCLEOTIDE SEQUENCE</scope>
    <source>
        <strain evidence="12">CBS107.38</strain>
    </source>
</reference>
<gene>
    <name evidence="12" type="ORF">GT037_006678</name>
</gene>
<feature type="region of interest" description="Disordered" evidence="10">
    <location>
        <begin position="582"/>
        <end position="640"/>
    </location>
</feature>
<comment type="caution">
    <text evidence="12">The sequence shown here is derived from an EMBL/GenBank/DDBJ whole genome shotgun (WGS) entry which is preliminary data.</text>
</comment>
<feature type="compositionally biased region" description="Low complexity" evidence="10">
    <location>
        <begin position="442"/>
        <end position="453"/>
    </location>
</feature>
<dbReference type="GO" id="GO:0005774">
    <property type="term" value="C:vacuolar membrane"/>
    <property type="evidence" value="ECO:0007669"/>
    <property type="project" value="UniProtKB-SubCell"/>
</dbReference>
<dbReference type="InterPro" id="IPR038988">
    <property type="entry name" value="Sas4"/>
</dbReference>
<dbReference type="AlphaFoldDB" id="A0A8H7B4L2"/>
<feature type="compositionally biased region" description="Acidic residues" evidence="10">
    <location>
        <begin position="587"/>
        <end position="601"/>
    </location>
</feature>
<evidence type="ECO:0000256" key="10">
    <source>
        <dbReference type="SAM" id="MobiDB-lite"/>
    </source>
</evidence>
<keyword evidence="6" id="KW-0472">Membrane</keyword>
<feature type="compositionally biased region" description="Polar residues" evidence="10">
    <location>
        <begin position="712"/>
        <end position="722"/>
    </location>
</feature>
<evidence type="ECO:0000256" key="4">
    <source>
        <dbReference type="ARBA" id="ARBA00022554"/>
    </source>
</evidence>
<evidence type="ECO:0000256" key="9">
    <source>
        <dbReference type="ARBA" id="ARBA00033785"/>
    </source>
</evidence>
<dbReference type="SUPFAM" id="SSF64268">
    <property type="entry name" value="PX domain"/>
    <property type="match status" value="1"/>
</dbReference>
<evidence type="ECO:0000256" key="5">
    <source>
        <dbReference type="ARBA" id="ARBA00022753"/>
    </source>
</evidence>
<keyword evidence="13" id="KW-1185">Reference proteome</keyword>
<reference evidence="12" key="2">
    <citation type="submission" date="2020-08" db="EMBL/GenBank/DDBJ databases">
        <title>Draft Genome Sequence of Cumin Blight Pathogen Alternaria burnsii.</title>
        <authorList>
            <person name="Feng Z."/>
        </authorList>
    </citation>
    <scope>NUCLEOTIDE SEQUENCE</scope>
    <source>
        <strain evidence="12">CBS107.38</strain>
    </source>
</reference>
<dbReference type="Pfam" id="PF15460">
    <property type="entry name" value="SAS4"/>
    <property type="match status" value="1"/>
</dbReference>
<feature type="region of interest" description="Disordered" evidence="10">
    <location>
        <begin position="695"/>
        <end position="722"/>
    </location>
</feature>
<dbReference type="PROSITE" id="PS50195">
    <property type="entry name" value="PX"/>
    <property type="match status" value="1"/>
</dbReference>
<feature type="compositionally biased region" description="Basic and acidic residues" evidence="10">
    <location>
        <begin position="368"/>
        <end position="380"/>
    </location>
</feature>
<keyword evidence="5" id="KW-0967">Endosome</keyword>
<dbReference type="Gene3D" id="3.30.1520.10">
    <property type="entry name" value="Phox-like domain"/>
    <property type="match status" value="1"/>
</dbReference>
<evidence type="ECO:0000313" key="13">
    <source>
        <dbReference type="Proteomes" id="UP000596902"/>
    </source>
</evidence>
<comment type="similarity">
    <text evidence="3">Belongs to the YPT35 family.</text>
</comment>
<evidence type="ECO:0000256" key="3">
    <source>
        <dbReference type="ARBA" id="ARBA00007426"/>
    </source>
</evidence>
<name>A0A8H7B4L2_9PLEO</name>
<dbReference type="RefSeq" id="XP_038785197.1">
    <property type="nucleotide sequence ID" value="XM_038931725.1"/>
</dbReference>
<evidence type="ECO:0000256" key="7">
    <source>
        <dbReference type="ARBA" id="ARBA00033728"/>
    </source>
</evidence>
<evidence type="ECO:0000259" key="11">
    <source>
        <dbReference type="PROSITE" id="PS50195"/>
    </source>
</evidence>
<feature type="compositionally biased region" description="Low complexity" evidence="10">
    <location>
        <begin position="243"/>
        <end position="253"/>
    </location>
</feature>
<dbReference type="InterPro" id="IPR037917">
    <property type="entry name" value="Ypt35_PX"/>
</dbReference>
<feature type="domain" description="PX" evidence="11">
    <location>
        <begin position="86"/>
        <end position="201"/>
    </location>
</feature>
<keyword evidence="4" id="KW-0926">Vacuole</keyword>
<organism evidence="12 13">
    <name type="scientific">Alternaria burnsii</name>
    <dbReference type="NCBI Taxonomy" id="1187904"/>
    <lineage>
        <taxon>Eukaryota</taxon>
        <taxon>Fungi</taxon>
        <taxon>Dikarya</taxon>
        <taxon>Ascomycota</taxon>
        <taxon>Pezizomycotina</taxon>
        <taxon>Dothideomycetes</taxon>
        <taxon>Pleosporomycetidae</taxon>
        <taxon>Pleosporales</taxon>
        <taxon>Pleosporineae</taxon>
        <taxon>Pleosporaceae</taxon>
        <taxon>Alternaria</taxon>
        <taxon>Alternaria sect. Alternaria</taxon>
    </lineage>
</organism>
<dbReference type="InterPro" id="IPR036871">
    <property type="entry name" value="PX_dom_sf"/>
</dbReference>
<protein>
    <recommendedName>
        <fullName evidence="8">Endosomal/vacuolar adapter protein YPT35</fullName>
    </recommendedName>
    <alternativeName>
        <fullName evidence="9">PX domain-containing protein YPT35</fullName>
    </alternativeName>
</protein>